<dbReference type="GO" id="GO:0050112">
    <property type="term" value="F:inositol 2-dehydrogenase (NAD+) activity"/>
    <property type="evidence" value="ECO:0007669"/>
    <property type="project" value="UniProtKB-EC"/>
</dbReference>
<feature type="domain" description="Gfo/Idh/MocA-like oxidoreductase N-terminal" evidence="4">
    <location>
        <begin position="6"/>
        <end position="123"/>
    </location>
</feature>
<protein>
    <submittedName>
        <fullName evidence="6">Inositol 2-dehydrogenase</fullName>
        <ecNumber evidence="6">1.1.1.18</ecNumber>
    </submittedName>
</protein>
<gene>
    <name evidence="6" type="primary">iolG</name>
    <name evidence="6" type="ORF">MUN76_09440</name>
</gene>
<organism evidence="6 7">
    <name type="scientific">Leucobacter rhizosphaerae</name>
    <dbReference type="NCBI Taxonomy" id="2932245"/>
    <lineage>
        <taxon>Bacteria</taxon>
        <taxon>Bacillati</taxon>
        <taxon>Actinomycetota</taxon>
        <taxon>Actinomycetes</taxon>
        <taxon>Micrococcales</taxon>
        <taxon>Microbacteriaceae</taxon>
        <taxon>Leucobacter</taxon>
    </lineage>
</organism>
<evidence type="ECO:0000259" key="4">
    <source>
        <dbReference type="Pfam" id="PF01408"/>
    </source>
</evidence>
<dbReference type="InterPro" id="IPR030827">
    <property type="entry name" value="Myo_inos_IolG"/>
</dbReference>
<dbReference type="SUPFAM" id="SSF55347">
    <property type="entry name" value="Glyceraldehyde-3-phosphate dehydrogenase-like, C-terminal domain"/>
    <property type="match status" value="1"/>
</dbReference>
<dbReference type="NCBIfam" id="TIGR04380">
    <property type="entry name" value="myo_inos_iolG"/>
    <property type="match status" value="1"/>
</dbReference>
<evidence type="ECO:0000313" key="7">
    <source>
        <dbReference type="Proteomes" id="UP000831775"/>
    </source>
</evidence>
<evidence type="ECO:0000313" key="6">
    <source>
        <dbReference type="EMBL" id="UOQ59281.1"/>
    </source>
</evidence>
<dbReference type="InterPro" id="IPR055170">
    <property type="entry name" value="GFO_IDH_MocA-like_dom"/>
</dbReference>
<dbReference type="PANTHER" id="PTHR42840">
    <property type="entry name" value="NAD(P)-BINDING ROSSMANN-FOLD SUPERFAMILY PROTEIN-RELATED"/>
    <property type="match status" value="1"/>
</dbReference>
<dbReference type="SUPFAM" id="SSF51735">
    <property type="entry name" value="NAD(P)-binding Rossmann-fold domains"/>
    <property type="match status" value="1"/>
</dbReference>
<dbReference type="PANTHER" id="PTHR42840:SF3">
    <property type="entry name" value="BINDING ROSSMANN FOLD OXIDOREDUCTASE, PUTATIVE (AFU_ORTHOLOGUE AFUA_2G10240)-RELATED"/>
    <property type="match status" value="1"/>
</dbReference>
<sequence>MTQQPVRFGLIGTGRIGQVHAASIAAAPDATLSWVADPFIDGARSVAERFGGTATASAEELIASGEIDAVLVASPTPTHVDLIEASVRAGLPVLCEKPIDLDIQRVDALRPLIAELGIPVALGFNRRFDPDFASARARVAAGEIGALEQLIIISRDPAAPPADYVKISGGIFRDMTIHDFDMARFFVDDIVEVHATGTRAFDPGAREHGDFDTAVTTLRAASGAVVTIVNSRHSAIGYDQRIEAFGGQGMLQVANAPTSLVSLSTAQAVEAKPAYGEFFLERYAEAYSAELREFVKLVRGEASTSPTFEDGRAALVLADAAQRSATEGVAVAVDLGSSDLAAPDLAANRTAGA</sequence>
<feature type="domain" description="GFO/IDH/MocA-like oxidoreductase" evidence="5">
    <location>
        <begin position="132"/>
        <end position="251"/>
    </location>
</feature>
<comment type="similarity">
    <text evidence="1">Belongs to the Gfo/Idh/MocA family.</text>
</comment>
<dbReference type="EMBL" id="CP095043">
    <property type="protein sequence ID" value="UOQ59281.1"/>
    <property type="molecule type" value="Genomic_DNA"/>
</dbReference>
<evidence type="ECO:0000256" key="1">
    <source>
        <dbReference type="ARBA" id="ARBA00010928"/>
    </source>
</evidence>
<dbReference type="InterPro" id="IPR036291">
    <property type="entry name" value="NAD(P)-bd_dom_sf"/>
</dbReference>
<name>A0ABY4FSN5_9MICO</name>
<keyword evidence="3" id="KW-0520">NAD</keyword>
<evidence type="ECO:0000259" key="5">
    <source>
        <dbReference type="Pfam" id="PF22725"/>
    </source>
</evidence>
<proteinExistence type="inferred from homology"/>
<reference evidence="6 7" key="1">
    <citation type="submission" date="2022-04" db="EMBL/GenBank/DDBJ databases">
        <title>Leucobacter sp. isolated from rhizosphere of onion.</title>
        <authorList>
            <person name="Won M."/>
            <person name="Lee C.-M."/>
            <person name="Woen H.-Y."/>
            <person name="Kwon S.-W."/>
        </authorList>
    </citation>
    <scope>NUCLEOTIDE SEQUENCE [LARGE SCALE GENOMIC DNA]</scope>
    <source>
        <strain evidence="6 7">H25R-14</strain>
    </source>
</reference>
<dbReference type="Gene3D" id="3.40.50.720">
    <property type="entry name" value="NAD(P)-binding Rossmann-like Domain"/>
    <property type="match status" value="1"/>
</dbReference>
<dbReference type="Gene3D" id="3.30.360.10">
    <property type="entry name" value="Dihydrodipicolinate Reductase, domain 2"/>
    <property type="match status" value="1"/>
</dbReference>
<dbReference type="Pfam" id="PF01408">
    <property type="entry name" value="GFO_IDH_MocA"/>
    <property type="match status" value="1"/>
</dbReference>
<dbReference type="InterPro" id="IPR000683">
    <property type="entry name" value="Gfo/Idh/MocA-like_OxRdtase_N"/>
</dbReference>
<dbReference type="Pfam" id="PF22725">
    <property type="entry name" value="GFO_IDH_MocA_C3"/>
    <property type="match status" value="1"/>
</dbReference>
<dbReference type="EC" id="1.1.1.18" evidence="6"/>
<keyword evidence="7" id="KW-1185">Reference proteome</keyword>
<evidence type="ECO:0000256" key="2">
    <source>
        <dbReference type="ARBA" id="ARBA00023002"/>
    </source>
</evidence>
<dbReference type="Proteomes" id="UP000831775">
    <property type="component" value="Chromosome"/>
</dbReference>
<evidence type="ECO:0000256" key="3">
    <source>
        <dbReference type="ARBA" id="ARBA00023027"/>
    </source>
</evidence>
<dbReference type="RefSeq" id="WP_244684197.1">
    <property type="nucleotide sequence ID" value="NZ_CP095043.1"/>
</dbReference>
<accession>A0ABY4FSN5</accession>
<keyword evidence="2 6" id="KW-0560">Oxidoreductase</keyword>